<dbReference type="RefSeq" id="WP_013578340.1">
    <property type="nucleotide sequence ID" value="NC_015063.1"/>
</dbReference>
<accession>A0A0H3FIS3</accession>
<dbReference type="KEGG" id="rah:Rahaq_5088"/>
<protein>
    <submittedName>
        <fullName evidence="7">Fimbrial protein domain-containing protein</fullName>
    </submittedName>
</protein>
<dbReference type="EMBL" id="CP002507">
    <property type="protein sequence ID" value="ADW76660.1"/>
    <property type="molecule type" value="Genomic_DNA"/>
</dbReference>
<reference evidence="8" key="1">
    <citation type="submission" date="2011-01" db="EMBL/GenBank/DDBJ databases">
        <title>Complete sequence of plasmid2 of Rahnella sp. Y9602.</title>
        <authorList>
            <consortium name="US DOE Joint Genome Institute"/>
            <person name="Lucas S."/>
            <person name="Copeland A."/>
            <person name="Lapidus A."/>
            <person name="Cheng J.-F."/>
            <person name="Goodwin L."/>
            <person name="Pitluck S."/>
            <person name="Lu M."/>
            <person name="Detter J.C."/>
            <person name="Han C."/>
            <person name="Tapia R."/>
            <person name="Land M."/>
            <person name="Hauser L."/>
            <person name="Kyrpides N."/>
            <person name="Ivanova N."/>
            <person name="Ovchinnikova G."/>
            <person name="Pagani I."/>
            <person name="Sobecky P.A."/>
            <person name="Martinez R.J."/>
            <person name="Woyke T."/>
        </authorList>
    </citation>
    <scope>NUCLEOTIDE SEQUENCE [LARGE SCALE GENOMIC DNA]</scope>
    <source>
        <strain evidence="8">Y9602</strain>
        <plasmid evidence="8">pRAHAQ02</plasmid>
    </source>
</reference>
<keyword evidence="4" id="KW-0281">Fimbrium</keyword>
<evidence type="ECO:0000313" key="8">
    <source>
        <dbReference type="Proteomes" id="UP000007257"/>
    </source>
</evidence>
<evidence type="ECO:0000256" key="5">
    <source>
        <dbReference type="SAM" id="SignalP"/>
    </source>
</evidence>
<gene>
    <name evidence="7" type="ordered locus">Rahaq_5088</name>
</gene>
<dbReference type="Pfam" id="PF00419">
    <property type="entry name" value="Fimbrial"/>
    <property type="match status" value="1"/>
</dbReference>
<comment type="similarity">
    <text evidence="2">Belongs to the fimbrial protein family.</text>
</comment>
<dbReference type="Gene3D" id="2.60.40.1090">
    <property type="entry name" value="Fimbrial-type adhesion domain"/>
    <property type="match status" value="1"/>
</dbReference>
<dbReference type="GO" id="GO:0009289">
    <property type="term" value="C:pilus"/>
    <property type="evidence" value="ECO:0007669"/>
    <property type="project" value="UniProtKB-SubCell"/>
</dbReference>
<dbReference type="PANTHER" id="PTHR33420:SF3">
    <property type="entry name" value="FIMBRIAL SUBUNIT ELFA"/>
    <property type="match status" value="1"/>
</dbReference>
<evidence type="ECO:0000313" key="7">
    <source>
        <dbReference type="EMBL" id="ADW76660.1"/>
    </source>
</evidence>
<dbReference type="SUPFAM" id="SSF49401">
    <property type="entry name" value="Bacterial adhesins"/>
    <property type="match status" value="1"/>
</dbReference>
<dbReference type="AlphaFoldDB" id="A0A0H3FIS3"/>
<dbReference type="GO" id="GO:0043709">
    <property type="term" value="P:cell adhesion involved in single-species biofilm formation"/>
    <property type="evidence" value="ECO:0007669"/>
    <property type="project" value="TreeGrafter"/>
</dbReference>
<dbReference type="InterPro" id="IPR008966">
    <property type="entry name" value="Adhesion_dom_sf"/>
</dbReference>
<sequence precursor="true">MKMNKMGLLSVSMLLLTAAGLPHTAGAAEDHTTVTITGTVNDNTCTLTGAKNGLSFMLSPVSVRDFGAGAGNPVGEIDIPVVFTDCGSGTKGVTVKVTGASASSTTAFKNTLDANGSGGATGVGVNFYDTDGTQIEAGTDVTAVPQTFGSEGITLHYKASYTKVADEVKAGSLSTVITLSFTYS</sequence>
<dbReference type="InterPro" id="IPR000259">
    <property type="entry name" value="Adhesion_dom_fimbrial"/>
</dbReference>
<organism evidence="7 8">
    <name type="scientific">Rahnella sp. (strain Y9602)</name>
    <dbReference type="NCBI Taxonomy" id="2703885"/>
    <lineage>
        <taxon>Bacteria</taxon>
        <taxon>Pseudomonadati</taxon>
        <taxon>Pseudomonadota</taxon>
        <taxon>Gammaproteobacteria</taxon>
        <taxon>Enterobacterales</taxon>
        <taxon>Yersiniaceae</taxon>
        <taxon>Rahnella</taxon>
    </lineage>
</organism>
<dbReference type="HOGENOM" id="CLU_1467070_0_0_6"/>
<evidence type="ECO:0000259" key="6">
    <source>
        <dbReference type="Pfam" id="PF00419"/>
    </source>
</evidence>
<feature type="chain" id="PRO_5002609140" evidence="5">
    <location>
        <begin position="28"/>
        <end position="184"/>
    </location>
</feature>
<geneLocation type="plasmid" evidence="7 8">
    <name>pRAHAQ02</name>
</geneLocation>
<evidence type="ECO:0000256" key="4">
    <source>
        <dbReference type="ARBA" id="ARBA00023263"/>
    </source>
</evidence>
<dbReference type="Proteomes" id="UP000007257">
    <property type="component" value="Plasmid pRAHAQ02"/>
</dbReference>
<proteinExistence type="inferred from homology"/>
<dbReference type="InterPro" id="IPR036937">
    <property type="entry name" value="Adhesion_dom_fimbrial_sf"/>
</dbReference>
<feature type="domain" description="Fimbrial-type adhesion" evidence="6">
    <location>
        <begin position="35"/>
        <end position="183"/>
    </location>
</feature>
<feature type="signal peptide" evidence="5">
    <location>
        <begin position="1"/>
        <end position="27"/>
    </location>
</feature>
<name>A0A0H3FIS3_RAHSY</name>
<comment type="subcellular location">
    <subcellularLocation>
        <location evidence="1">Fimbrium</location>
    </subcellularLocation>
</comment>
<evidence type="ECO:0000256" key="1">
    <source>
        <dbReference type="ARBA" id="ARBA00004561"/>
    </source>
</evidence>
<evidence type="ECO:0000256" key="3">
    <source>
        <dbReference type="ARBA" id="ARBA00022729"/>
    </source>
</evidence>
<dbReference type="InterPro" id="IPR050263">
    <property type="entry name" value="Bact_Fimbrial_Adh_Pro"/>
</dbReference>
<evidence type="ECO:0000256" key="2">
    <source>
        <dbReference type="ARBA" id="ARBA00006671"/>
    </source>
</evidence>
<keyword evidence="3 5" id="KW-0732">Signal</keyword>
<reference evidence="7 8" key="2">
    <citation type="journal article" date="2012" name="J. Bacteriol.">
        <title>Complete Genome Sequence of Rahnella sp. Strain Y9602, a Gammaproteobacterium Isolate from Metal- and Radionuclide-Contaminated Soil.</title>
        <authorList>
            <person name="Martinez R.J."/>
            <person name="Bruce D."/>
            <person name="Detter C."/>
            <person name="Goodwin L.A."/>
            <person name="Han J."/>
            <person name="Han C.S."/>
            <person name="Held B."/>
            <person name="Land M.L."/>
            <person name="Mikhailova N."/>
            <person name="Nolan M."/>
            <person name="Pennacchio L."/>
            <person name="Pitluck S."/>
            <person name="Tapia R."/>
            <person name="Woyke T."/>
            <person name="Sobecky P.A."/>
        </authorList>
    </citation>
    <scope>NUCLEOTIDE SEQUENCE [LARGE SCALE GENOMIC DNA]</scope>
    <source>
        <strain evidence="7 8">Y9602</strain>
        <plasmid evidence="7 8">pRAHAQ02</plasmid>
    </source>
</reference>
<keyword evidence="7" id="KW-0614">Plasmid</keyword>
<dbReference type="PANTHER" id="PTHR33420">
    <property type="entry name" value="FIMBRIAL SUBUNIT ELFA-RELATED"/>
    <property type="match status" value="1"/>
</dbReference>